<dbReference type="Proteomes" id="UP000663848">
    <property type="component" value="Unassembled WGS sequence"/>
</dbReference>
<sequence>MPISINTFQDLSNEIFLEIFDYLSIEDCFNAFYNLNWKIKSALKLAGFSIDLTSISRKTYDEFYKKIVFPNYYRQIRKLKLNNDLTINLLEQFFNDFQLDDFEQLRSITLIKPSYMTLGSFALMVPDLKRLEHISVDSNSYPCNFFESITTNLLSMNACYLPRLEIEDELSFQSNIKYLTVTVEDVTYLLNLLAVFPQLKYLHVSLPSTLDIDDNSGLPIINIIPCKNLQTLKLDVLERSNIDFYEIEYIFLQTSLDNLKSFSYNCTTKSLDHVDVSRWKKILATYLSTIENFHFFVQIPFSSYSFDNIKNVFNHIQTDLGSSFPFSLSIDYLYYIIHTEIYSKTHFDLSCKLLETDSDLNYDPISCESTTKFSKVDSLILNSHSISSFTILPKTIKHLQIHDQDDHVNLNKLLRQCSNQLLSLKIIGLPYDLSPMLKLRQLTIQKVMFKLQMVPKLSFLCPCLELLTIEIDCIQEFKQILSQLQNQSNLKELKFIRVFRFIQKLLHLDPKQTWTRWLDENQSSLDNSNTSYEIKDLFLFIWL</sequence>
<dbReference type="EMBL" id="CAJOBR010001502">
    <property type="protein sequence ID" value="CAF4613511.1"/>
    <property type="molecule type" value="Genomic_DNA"/>
</dbReference>
<accession>A0A821CZQ2</accession>
<proteinExistence type="predicted"/>
<reference evidence="2" key="1">
    <citation type="submission" date="2021-02" db="EMBL/GenBank/DDBJ databases">
        <authorList>
            <person name="Nowell W R."/>
        </authorList>
    </citation>
    <scope>NUCLEOTIDE SEQUENCE</scope>
</reference>
<dbReference type="EMBL" id="CAJNYT010003055">
    <property type="protein sequence ID" value="CAF3521304.1"/>
    <property type="molecule type" value="Genomic_DNA"/>
</dbReference>
<dbReference type="Proteomes" id="UP000663872">
    <property type="component" value="Unassembled WGS sequence"/>
</dbReference>
<evidence type="ECO:0008006" key="4">
    <source>
        <dbReference type="Google" id="ProtNLM"/>
    </source>
</evidence>
<name>A0A821CZQ2_9BILA</name>
<gene>
    <name evidence="1" type="ORF">GRG538_LOCUS18755</name>
    <name evidence="2" type="ORF">QYT958_LOCUS12381</name>
</gene>
<organism evidence="2 3">
    <name type="scientific">Rotaria socialis</name>
    <dbReference type="NCBI Taxonomy" id="392032"/>
    <lineage>
        <taxon>Eukaryota</taxon>
        <taxon>Metazoa</taxon>
        <taxon>Spiralia</taxon>
        <taxon>Gnathifera</taxon>
        <taxon>Rotifera</taxon>
        <taxon>Eurotatoria</taxon>
        <taxon>Bdelloidea</taxon>
        <taxon>Philodinida</taxon>
        <taxon>Philodinidae</taxon>
        <taxon>Rotaria</taxon>
    </lineage>
</organism>
<dbReference type="AlphaFoldDB" id="A0A821CZQ2"/>
<evidence type="ECO:0000313" key="3">
    <source>
        <dbReference type="Proteomes" id="UP000663848"/>
    </source>
</evidence>
<protein>
    <recommendedName>
        <fullName evidence="4">F-box domain-containing protein</fullName>
    </recommendedName>
</protein>
<evidence type="ECO:0000313" key="1">
    <source>
        <dbReference type="EMBL" id="CAF3521304.1"/>
    </source>
</evidence>
<evidence type="ECO:0000313" key="2">
    <source>
        <dbReference type="EMBL" id="CAF4613511.1"/>
    </source>
</evidence>
<comment type="caution">
    <text evidence="2">The sequence shown here is derived from an EMBL/GenBank/DDBJ whole genome shotgun (WGS) entry which is preliminary data.</text>
</comment>